<reference evidence="1" key="2">
    <citation type="journal article" date="2015" name="Data Brief">
        <title>Shoot transcriptome of the giant reed, Arundo donax.</title>
        <authorList>
            <person name="Barrero R.A."/>
            <person name="Guerrero F.D."/>
            <person name="Moolhuijzen P."/>
            <person name="Goolsby J.A."/>
            <person name="Tidwell J."/>
            <person name="Bellgard S.E."/>
            <person name="Bellgard M.I."/>
        </authorList>
    </citation>
    <scope>NUCLEOTIDE SEQUENCE</scope>
    <source>
        <tissue evidence="1">Shoot tissue taken approximately 20 cm above the soil surface</tissue>
    </source>
</reference>
<name>A0A0A8Z0Y2_ARUDO</name>
<accession>A0A0A8Z0Y2</accession>
<organism evidence="1">
    <name type="scientific">Arundo donax</name>
    <name type="common">Giant reed</name>
    <name type="synonym">Donax arundinaceus</name>
    <dbReference type="NCBI Taxonomy" id="35708"/>
    <lineage>
        <taxon>Eukaryota</taxon>
        <taxon>Viridiplantae</taxon>
        <taxon>Streptophyta</taxon>
        <taxon>Embryophyta</taxon>
        <taxon>Tracheophyta</taxon>
        <taxon>Spermatophyta</taxon>
        <taxon>Magnoliopsida</taxon>
        <taxon>Liliopsida</taxon>
        <taxon>Poales</taxon>
        <taxon>Poaceae</taxon>
        <taxon>PACMAD clade</taxon>
        <taxon>Arundinoideae</taxon>
        <taxon>Arundineae</taxon>
        <taxon>Arundo</taxon>
    </lineage>
</organism>
<protein>
    <submittedName>
        <fullName evidence="1">Uncharacterized protein</fullName>
    </submittedName>
</protein>
<proteinExistence type="predicted"/>
<evidence type="ECO:0000313" key="1">
    <source>
        <dbReference type="EMBL" id="JAD28507.1"/>
    </source>
</evidence>
<dbReference type="EMBL" id="GBRH01269388">
    <property type="protein sequence ID" value="JAD28507.1"/>
    <property type="molecule type" value="Transcribed_RNA"/>
</dbReference>
<dbReference type="AlphaFoldDB" id="A0A0A8Z0Y2"/>
<reference evidence="1" key="1">
    <citation type="submission" date="2014-09" db="EMBL/GenBank/DDBJ databases">
        <authorList>
            <person name="Magalhaes I.L.F."/>
            <person name="Oliveira U."/>
            <person name="Santos F.R."/>
            <person name="Vidigal T.H.D.A."/>
            <person name="Brescovit A.D."/>
            <person name="Santos A.J."/>
        </authorList>
    </citation>
    <scope>NUCLEOTIDE SEQUENCE</scope>
    <source>
        <tissue evidence="1">Shoot tissue taken approximately 20 cm above the soil surface</tissue>
    </source>
</reference>
<sequence>MMQVYCFTVWGILKPVKILCPNVTSKLDA</sequence>